<sequence length="204" mass="24073">MTKLYLTRHGETEWNLQKKMQGWHNSPLTQLGEKQAKWLGDRLAEVELETIYTSTSGRTQRTAELIRGNRNIDLIPKDNLREINLGDWEGEFVENIKKQENEAFRKFWEEPHNYRKETGETFYQLKDRVVPLIKQIISDHNPNSNILVVTHAAVLKVLMAHFENRPIEKLWDPPFMYQTCLNLVEINENGYKVLLHGDTSHYQE</sequence>
<dbReference type="SMART" id="SM00855">
    <property type="entry name" value="PGAM"/>
    <property type="match status" value="1"/>
</dbReference>
<dbReference type="GO" id="GO:0005737">
    <property type="term" value="C:cytoplasm"/>
    <property type="evidence" value="ECO:0007669"/>
    <property type="project" value="TreeGrafter"/>
</dbReference>
<keyword evidence="1" id="KW-0324">Glycolysis</keyword>
<reference evidence="5 6" key="1">
    <citation type="submission" date="2008-04" db="EMBL/GenBank/DDBJ databases">
        <title>Complete sequence of chromosome of Natranaerobius thermophilus JW/NM-WN-LF.</title>
        <authorList>
            <consortium name="US DOE Joint Genome Institute"/>
            <person name="Copeland A."/>
            <person name="Lucas S."/>
            <person name="Lapidus A."/>
            <person name="Glavina del Rio T."/>
            <person name="Dalin E."/>
            <person name="Tice H."/>
            <person name="Bruce D."/>
            <person name="Goodwin L."/>
            <person name="Pitluck S."/>
            <person name="Chertkov O."/>
            <person name="Brettin T."/>
            <person name="Detter J.C."/>
            <person name="Han C."/>
            <person name="Kuske C.R."/>
            <person name="Schmutz J."/>
            <person name="Larimer F."/>
            <person name="Land M."/>
            <person name="Hauser L."/>
            <person name="Kyrpides N."/>
            <person name="Lykidis A."/>
            <person name="Mesbah N.M."/>
            <person name="Wiegel J."/>
        </authorList>
    </citation>
    <scope>NUCLEOTIDE SEQUENCE [LARGE SCALE GENOMIC DNA]</scope>
    <source>
        <strain evidence="6">ATCC BAA-1301 / DSM 18059 / JW/NM-WN-LF</strain>
    </source>
</reference>
<organism evidence="5 6">
    <name type="scientific">Natranaerobius thermophilus (strain ATCC BAA-1301 / DSM 18059 / JW/NM-WN-LF)</name>
    <dbReference type="NCBI Taxonomy" id="457570"/>
    <lineage>
        <taxon>Bacteria</taxon>
        <taxon>Bacillati</taxon>
        <taxon>Bacillota</taxon>
        <taxon>Clostridia</taxon>
        <taxon>Natranaerobiales</taxon>
        <taxon>Natranaerobiaceae</taxon>
        <taxon>Natranaerobius</taxon>
    </lineage>
</organism>
<dbReference type="STRING" id="457570.Nther_1007"/>
<reference evidence="5 6" key="2">
    <citation type="journal article" date="2011" name="J. Bacteriol.">
        <title>Complete genome sequence of the anaerobic, halophilic alkalithermophile Natranaerobius thermophilus JW/NM-WN-LF.</title>
        <authorList>
            <person name="Zhao B."/>
            <person name="Mesbah N.M."/>
            <person name="Dalin E."/>
            <person name="Goodwin L."/>
            <person name="Nolan M."/>
            <person name="Pitluck S."/>
            <person name="Chertkov O."/>
            <person name="Brettin T.S."/>
            <person name="Han J."/>
            <person name="Larimer F.W."/>
            <person name="Land M.L."/>
            <person name="Hauser L."/>
            <person name="Kyrpides N."/>
            <person name="Wiegel J."/>
        </authorList>
    </citation>
    <scope>NUCLEOTIDE SEQUENCE [LARGE SCALE GENOMIC DNA]</scope>
    <source>
        <strain evidence="6">ATCC BAA-1301 / DSM 18059 / JW/NM-WN-LF</strain>
    </source>
</reference>
<name>B2A0N3_NATTJ</name>
<feature type="binding site" evidence="4">
    <location>
        <position position="58"/>
    </location>
    <ligand>
        <name>substrate</name>
    </ligand>
</feature>
<evidence type="ECO:0000256" key="4">
    <source>
        <dbReference type="PIRSR" id="PIRSR613078-2"/>
    </source>
</evidence>
<dbReference type="PANTHER" id="PTHR48100:SF1">
    <property type="entry name" value="HISTIDINE PHOSPHATASE FAMILY PROTEIN-RELATED"/>
    <property type="match status" value="1"/>
</dbReference>
<dbReference type="HOGENOM" id="CLU_033323_9_0_9"/>
<dbReference type="PIRSF" id="PIRSF000709">
    <property type="entry name" value="6PFK_2-Ptase"/>
    <property type="match status" value="1"/>
</dbReference>
<dbReference type="InterPro" id="IPR050275">
    <property type="entry name" value="PGM_Phosphatase"/>
</dbReference>
<dbReference type="CDD" id="cd07067">
    <property type="entry name" value="HP_PGM_like"/>
    <property type="match status" value="1"/>
</dbReference>
<dbReference type="OrthoDB" id="9781415at2"/>
<dbReference type="GO" id="GO:0016791">
    <property type="term" value="F:phosphatase activity"/>
    <property type="evidence" value="ECO:0007669"/>
    <property type="project" value="TreeGrafter"/>
</dbReference>
<accession>B2A0N3</accession>
<gene>
    <name evidence="5" type="ordered locus">Nther_1007</name>
</gene>
<evidence type="ECO:0000256" key="3">
    <source>
        <dbReference type="PIRSR" id="PIRSR613078-1"/>
    </source>
</evidence>
<dbReference type="FunCoup" id="B2A0N3">
    <property type="interactions" value="303"/>
</dbReference>
<dbReference type="InterPro" id="IPR013078">
    <property type="entry name" value="His_Pase_superF_clade-1"/>
</dbReference>
<feature type="active site" description="Tele-phosphohistidine intermediate" evidence="3">
    <location>
        <position position="9"/>
    </location>
</feature>
<dbReference type="Pfam" id="PF00300">
    <property type="entry name" value="His_Phos_1"/>
    <property type="match status" value="1"/>
</dbReference>
<evidence type="ECO:0000313" key="5">
    <source>
        <dbReference type="EMBL" id="ACB84591.1"/>
    </source>
</evidence>
<evidence type="ECO:0000313" key="6">
    <source>
        <dbReference type="Proteomes" id="UP000001683"/>
    </source>
</evidence>
<dbReference type="InterPro" id="IPR001345">
    <property type="entry name" value="PG/BPGM_mutase_AS"/>
</dbReference>
<feature type="active site" description="Proton donor/acceptor" evidence="3">
    <location>
        <position position="82"/>
    </location>
</feature>
<dbReference type="EMBL" id="CP001034">
    <property type="protein sequence ID" value="ACB84591.1"/>
    <property type="molecule type" value="Genomic_DNA"/>
</dbReference>
<dbReference type="RefSeq" id="WP_012447468.1">
    <property type="nucleotide sequence ID" value="NC_010718.1"/>
</dbReference>
<dbReference type="InParanoid" id="B2A0N3"/>
<dbReference type="InterPro" id="IPR029033">
    <property type="entry name" value="His_PPase_superfam"/>
</dbReference>
<keyword evidence="2" id="KW-0413">Isomerase</keyword>
<dbReference type="SUPFAM" id="SSF53254">
    <property type="entry name" value="Phosphoglycerate mutase-like"/>
    <property type="match status" value="1"/>
</dbReference>
<evidence type="ECO:0000256" key="2">
    <source>
        <dbReference type="ARBA" id="ARBA00023235"/>
    </source>
</evidence>
<dbReference type="PROSITE" id="PS00175">
    <property type="entry name" value="PG_MUTASE"/>
    <property type="match status" value="1"/>
</dbReference>
<keyword evidence="6" id="KW-1185">Reference proteome</keyword>
<dbReference type="AlphaFoldDB" id="B2A0N3"/>
<feature type="binding site" evidence="4">
    <location>
        <begin position="8"/>
        <end position="15"/>
    </location>
    <ligand>
        <name>substrate</name>
    </ligand>
</feature>
<dbReference type="KEGG" id="nth:Nther_1007"/>
<dbReference type="Proteomes" id="UP000001683">
    <property type="component" value="Chromosome"/>
</dbReference>
<evidence type="ECO:0000256" key="1">
    <source>
        <dbReference type="ARBA" id="ARBA00023152"/>
    </source>
</evidence>
<dbReference type="eggNOG" id="COG0406">
    <property type="taxonomic scope" value="Bacteria"/>
</dbReference>
<dbReference type="Gene3D" id="3.40.50.1240">
    <property type="entry name" value="Phosphoglycerate mutase-like"/>
    <property type="match status" value="1"/>
</dbReference>
<proteinExistence type="predicted"/>
<dbReference type="PANTHER" id="PTHR48100">
    <property type="entry name" value="BROAD-SPECIFICITY PHOSPHATASE YOR283W-RELATED"/>
    <property type="match status" value="1"/>
</dbReference>
<protein>
    <submittedName>
        <fullName evidence="5">Phosphoglycerate mutase</fullName>
    </submittedName>
</protein>